<evidence type="ECO:0000259" key="2">
    <source>
        <dbReference type="Pfam" id="PF18291"/>
    </source>
</evidence>
<dbReference type="AlphaFoldDB" id="A0A1T4KW91"/>
<feature type="domain" description="HU" evidence="2">
    <location>
        <begin position="2"/>
        <end position="128"/>
    </location>
</feature>
<evidence type="ECO:0000256" key="1">
    <source>
        <dbReference type="ARBA" id="ARBA00023125"/>
    </source>
</evidence>
<dbReference type="OrthoDB" id="1093305at2"/>
<gene>
    <name evidence="3" type="ORF">SAMN02745171_00182</name>
</gene>
<protein>
    <submittedName>
        <fullName evidence="3">DNA-binding protein, histone-like, putative</fullName>
    </submittedName>
</protein>
<dbReference type="SUPFAM" id="SSF47729">
    <property type="entry name" value="IHF-like DNA-binding proteins"/>
    <property type="match status" value="1"/>
</dbReference>
<dbReference type="EMBL" id="FUXE01000002">
    <property type="protein sequence ID" value="SJZ46633.1"/>
    <property type="molecule type" value="Genomic_DNA"/>
</dbReference>
<organism evidence="3 4">
    <name type="scientific">Porphyromonas circumdentaria</name>
    <dbReference type="NCBI Taxonomy" id="29524"/>
    <lineage>
        <taxon>Bacteria</taxon>
        <taxon>Pseudomonadati</taxon>
        <taxon>Bacteroidota</taxon>
        <taxon>Bacteroidia</taxon>
        <taxon>Bacteroidales</taxon>
        <taxon>Porphyromonadaceae</taxon>
        <taxon>Porphyromonas</taxon>
    </lineage>
</organism>
<evidence type="ECO:0000313" key="4">
    <source>
        <dbReference type="Proteomes" id="UP000190121"/>
    </source>
</evidence>
<keyword evidence="4" id="KW-1185">Reference proteome</keyword>
<evidence type="ECO:0000313" key="3">
    <source>
        <dbReference type="EMBL" id="SJZ46633.1"/>
    </source>
</evidence>
<dbReference type="NCBIfam" id="TIGR01201">
    <property type="entry name" value="HU_rel"/>
    <property type="match status" value="1"/>
</dbReference>
<dbReference type="Pfam" id="PF18291">
    <property type="entry name" value="HU-HIG"/>
    <property type="match status" value="1"/>
</dbReference>
<dbReference type="Proteomes" id="UP000190121">
    <property type="component" value="Unassembled WGS sequence"/>
</dbReference>
<dbReference type="InterPro" id="IPR010992">
    <property type="entry name" value="IHF-like_DNA-bd_dom_sf"/>
</dbReference>
<dbReference type="Gene3D" id="4.10.520.10">
    <property type="entry name" value="IHF-like DNA-binding proteins"/>
    <property type="match status" value="1"/>
</dbReference>
<accession>A0A1T4KW91</accession>
<name>A0A1T4KW91_9PORP</name>
<keyword evidence="1 3" id="KW-0238">DNA-binding</keyword>
<dbReference type="RefSeq" id="WP_078736150.1">
    <property type="nucleotide sequence ID" value="NZ_FUXE01000002.1"/>
</dbReference>
<sequence>MAKYIMQEMPDMQGKGERIKYPRMLIERTVNLSSIADKIAENTTFAAGEVEAIVGMVAEEIGRAIADGNCLKIEGIGAFSAKLGLKQDVKREEKGAGKRNAQSIEICNVHFRPDKRLLNTANRYCDLQRANSNTYSKPNVDLERRLTLVQNFLKNNPFLTLKDYVSLTGVSLTTASVELRKFASQGLLAVEGQGTHRIYILP</sequence>
<proteinExistence type="predicted"/>
<reference evidence="4" key="1">
    <citation type="submission" date="2017-02" db="EMBL/GenBank/DDBJ databases">
        <authorList>
            <person name="Varghese N."/>
            <person name="Submissions S."/>
        </authorList>
    </citation>
    <scope>NUCLEOTIDE SEQUENCE [LARGE SCALE GENOMIC DNA]</scope>
    <source>
        <strain evidence="4">ATCC 51356</strain>
    </source>
</reference>
<dbReference type="GO" id="GO:0003677">
    <property type="term" value="F:DNA binding"/>
    <property type="evidence" value="ECO:0007669"/>
    <property type="project" value="UniProtKB-KW"/>
</dbReference>
<dbReference type="InterPro" id="IPR041607">
    <property type="entry name" value="HU-HIG"/>
</dbReference>
<dbReference type="InterPro" id="IPR005902">
    <property type="entry name" value="HU_DNA-bd_put"/>
</dbReference>